<reference evidence="1" key="1">
    <citation type="submission" date="2022-05" db="EMBL/GenBank/DDBJ databases">
        <authorList>
            <person name="Yi M."/>
        </authorList>
    </citation>
    <scope>NUCLEOTIDE SEQUENCE</scope>
    <source>
        <strain evidence="1">DS2</strain>
    </source>
</reference>
<evidence type="ECO:0008006" key="3">
    <source>
        <dbReference type="Google" id="ProtNLM"/>
    </source>
</evidence>
<proteinExistence type="predicted"/>
<dbReference type="Proteomes" id="UP001202943">
    <property type="component" value="Unassembled WGS sequence"/>
</dbReference>
<organism evidence="1 2">
    <name type="scientific">Pseudomonas putida</name>
    <name type="common">Arthrobacter siderocapsulatus</name>
    <dbReference type="NCBI Taxonomy" id="303"/>
    <lineage>
        <taxon>Bacteria</taxon>
        <taxon>Pseudomonadati</taxon>
        <taxon>Pseudomonadota</taxon>
        <taxon>Gammaproteobacteria</taxon>
        <taxon>Pseudomonadales</taxon>
        <taxon>Pseudomonadaceae</taxon>
        <taxon>Pseudomonas</taxon>
    </lineage>
</organism>
<name>A0AAW5HH42_PSEPU</name>
<reference evidence="1" key="2">
    <citation type="submission" date="2023-08" db="EMBL/GenBank/DDBJ databases">
        <title>Isolation, Identification, Denitrification Characteristics of A Highly Efficient Aerobic Denitrifying Bacterial Strain DS2.</title>
        <authorList>
            <person name="Wang H."/>
        </authorList>
    </citation>
    <scope>NUCLEOTIDE SEQUENCE</scope>
    <source>
        <strain evidence="1">DS2</strain>
    </source>
</reference>
<evidence type="ECO:0000313" key="1">
    <source>
        <dbReference type="EMBL" id="MCO1619892.1"/>
    </source>
</evidence>
<sequence>MKWISALELGVWANTLQAENKLPELVSEMIWATASKVRRQRFLYGDMGQVRGYDGYLDADSNSPFVPDGKSIWEFGTNSAGKAKAEQDYKKRTDEVDSQTRSDHTLVLVSPRTWNTPQDKVEDWLAEKNKLAQWKRVVYVDGQILEDWLQKCPAVASRWARSDFQLAPQNGVLSTEEFWIEFSSQFKPCLVEEVLLAGRESQAEDLLLKLAREDGCWAFSADTSDEVVAFAVAAIRKAPDTVRKFLESRTLIVETEEAARHLASTSNLIYLPRKAARKSAGLLMKRGPTVISAGVSDKKIDHVELRRPLSSELSKAFVLMGMSESEAYDSARSCGRSLAVFARLNPNGYTEYPEWRESGLELVPALLAGAWDSDVEHDKNILSSLSEQDYDDAEDALRKYLQMSDSPIECEDNLWATRAPVDVFLNIASQIGRRHLKLFREALIAVFDTAVASHTPPKADDEFVMPTKRAIATEHSEHLKKGMLTTLLHMAVLHSPACFTAAGKDPQRYVDELVQSITGLSSNSVLIASLEQNLQLLAEASPNSFLEALERQLEGDSPSIRPIFDEHPGVLSPVTYHCGLLWSLEVLAWDATSFERAVLCLAKLAAIDPGGRLTNRPINSLREIFLSWSPCTSVRMNRRLAVLQSIVKQVPTIAWPLLVSLLPRTGDISSPTARPKFRDYERDDRENLTYGLVWESEAKIIALALNEAGALPDRWEALIGAMAHFQDAPFSALTNRLNEVLGEVSGEDRVSIWKSLNVEVKRHQKYSNANWAMSEERLKRLLFVADKHAPEELVESQSWLFDDWMPPVEGVDDEDADPIELVEDARLVALRTIHEARAVPGLLALLKRAAHARLVMSTISRLELPYEQLWELFTSTLAHDSKQMDLAASFSLAEGVSRFGKQWMEEARAALLHSDLTVEYLAQIFAFVPDELRIWLYVESFGDDVERAYWSQKAPYPITLDTNELLYAMKKYLMVDRPTAALSAASRRLQDIPSQLVISLLKAGVGEHNSNSVSSSFFDVEKVIDDLTERSDVAIEEVASLEFIYLQALREEPKTLHKMLLEQPEFFMGMVRRVFRAKGAEPSEVSDTDRQHASNAYRLLKSLNRLPGQSGEEVNEQSLLSWCQEVRRLGVESDREAITDQMIGQVLAHAPVSHEDGAWPHEAVRHVIEALASEEIERGIQIERFNMRGVVVKNMGEGGEQERVLEQQTRGWAKASVNFVRTSAMLELIADSWASDAERADSQAKQWAMRE</sequence>
<dbReference type="AlphaFoldDB" id="A0AAW5HH42"/>
<dbReference type="EMBL" id="JAMHFX010000100">
    <property type="protein sequence ID" value="MCO1619892.1"/>
    <property type="molecule type" value="Genomic_DNA"/>
</dbReference>
<protein>
    <recommendedName>
        <fullName evidence="3">XRE family transcriptional regulator</fullName>
    </recommendedName>
</protein>
<accession>A0AAW5HH42</accession>
<comment type="caution">
    <text evidence="1">The sequence shown here is derived from an EMBL/GenBank/DDBJ whole genome shotgun (WGS) entry which is preliminary data.</text>
</comment>
<gene>
    <name evidence="1" type="ORF">M8C81_04710</name>
</gene>
<dbReference type="RefSeq" id="WP_252458772.1">
    <property type="nucleotide sequence ID" value="NZ_JAMHFX010000100.1"/>
</dbReference>
<evidence type="ECO:0000313" key="2">
    <source>
        <dbReference type="Proteomes" id="UP001202943"/>
    </source>
</evidence>